<dbReference type="GO" id="GO:0061630">
    <property type="term" value="F:ubiquitin protein ligase activity"/>
    <property type="evidence" value="ECO:0007669"/>
    <property type="project" value="UniProtKB-EC"/>
</dbReference>
<sequence>MATAWPRWRPSSPPMPSSSSSSPSSSFTADPPAEFLCPISGTLMADPVVVPPGQTFERACIQACAALAFSPPAVAADLSSLPPSASSPLVLVPNVALRTAILNWCDRLSLPYPAPLSPDTARDVVRRLMPSPPPPPPRSQAPPPPPPASSVQTRSYYSDDLVQQQQEARREGGSTEERIMAMLGAGPAEQEAAMALLRKTARENREMRRELCTPRLLAALRPMLLSGDAGVQVNAAAALVNLSLEAENKVRIVRSGAVSPLVEVLRSGHPEARDHAAGAVYSLAVEDENRAAIGVLGAIPPLLELFACAGAAHLARREAGMALYHVSLSGMNRSKIARTPGVVRTLLAAAEAARDDRANEADAAALRRIAVMILANLAGCPDGRTALMDGGAVAAVVRLMSSGSAAPGSAEEEYCISSLYGMSRGSLRFRGLARAAGVEAVLTPVAEGAGGVGRDMARRTLRAMRGEDDEAAVTATGLLGRQWDDGSVVSEGLVSIRRPPPRRSSYGAGASGSNTTQQYHSFFLRLFTSPEELMADPVIVPSGETFERGCVEACVALGFPPAALPLSVDLAASPPPALIPNANLRKAISSYCDRVGLPRPLAVSPEEARGIVRHLMAMREPGRAGGVNGERFESSSSSSPEFAALGLTLEEAVLVRLLDDEPSRQEGALEALKQTLRGGENGVRRALCTPRLLDGLRRLMGSGHEGVRVSAAACVVNLSLEPANRVQLVRAELVPVLVGLLAAASPELRDHAAGAVYSLSIEERNRIPIGVLGAVPPLLRLLASAADGDRARRDAGMALYYLSLDEMNRSRLARSAGAVAALVGAAGDAALRRPALMVMANLAGCGEGREALIDGGAVAAVAGLMRRATVAPGSTEEEYCLSALHGMSRGNVRFGGLARAAGAGEVLRRVAEGPGGGVRRDVAWRTLRAVGGVAAAATGESLYGGEDAAAAAPWMDDVSVMSEAMAMPQFPRRLVEHAHAHGAPPRSNTTALDRLRQAPNG</sequence>
<evidence type="ECO:0000256" key="4">
    <source>
        <dbReference type="ARBA" id="ARBA00022679"/>
    </source>
</evidence>
<proteinExistence type="predicted"/>
<dbReference type="Pfam" id="PF04564">
    <property type="entry name" value="U-box"/>
    <property type="match status" value="2"/>
</dbReference>
<feature type="region of interest" description="Disordered" evidence="7">
    <location>
        <begin position="1"/>
        <end position="29"/>
    </location>
</feature>
<evidence type="ECO:0000256" key="5">
    <source>
        <dbReference type="ARBA" id="ARBA00022786"/>
    </source>
</evidence>
<dbReference type="SUPFAM" id="SSF57850">
    <property type="entry name" value="RING/U-box"/>
    <property type="match status" value="2"/>
</dbReference>
<dbReference type="Gene3D" id="3.30.40.10">
    <property type="entry name" value="Zinc/RING finger domain, C3HC4 (zinc finger)"/>
    <property type="match status" value="2"/>
</dbReference>
<reference evidence="9" key="2">
    <citation type="submission" date="2015-06" db="UniProtKB">
        <authorList>
            <consortium name="EnsemblPlants"/>
        </authorList>
    </citation>
    <scope>IDENTIFICATION</scope>
</reference>
<keyword evidence="10" id="KW-1185">Reference proteome</keyword>
<dbReference type="UniPathway" id="UPA00143"/>
<evidence type="ECO:0000256" key="7">
    <source>
        <dbReference type="SAM" id="MobiDB-lite"/>
    </source>
</evidence>
<organism evidence="9 10">
    <name type="scientific">Oryza rufipogon</name>
    <name type="common">Brownbeard rice</name>
    <name type="synonym">Asian wild rice</name>
    <dbReference type="NCBI Taxonomy" id="4529"/>
    <lineage>
        <taxon>Eukaryota</taxon>
        <taxon>Viridiplantae</taxon>
        <taxon>Streptophyta</taxon>
        <taxon>Embryophyta</taxon>
        <taxon>Tracheophyta</taxon>
        <taxon>Spermatophyta</taxon>
        <taxon>Magnoliopsida</taxon>
        <taxon>Liliopsida</taxon>
        <taxon>Poales</taxon>
        <taxon>Poaceae</taxon>
        <taxon>BOP clade</taxon>
        <taxon>Oryzoideae</taxon>
        <taxon>Oryzeae</taxon>
        <taxon>Oryzinae</taxon>
        <taxon>Oryza</taxon>
    </lineage>
</organism>
<dbReference type="Gramene" id="ORUFI06G09080.1">
    <property type="protein sequence ID" value="ORUFI06G09080.1"/>
    <property type="gene ID" value="ORUFI06G09080"/>
</dbReference>
<evidence type="ECO:0000256" key="1">
    <source>
        <dbReference type="ARBA" id="ARBA00000900"/>
    </source>
</evidence>
<feature type="repeat" description="ARM" evidence="6">
    <location>
        <begin position="256"/>
        <end position="293"/>
    </location>
</feature>
<evidence type="ECO:0000256" key="2">
    <source>
        <dbReference type="ARBA" id="ARBA00004906"/>
    </source>
</evidence>
<dbReference type="InterPro" id="IPR000225">
    <property type="entry name" value="Armadillo"/>
</dbReference>
<dbReference type="EC" id="2.3.2.27" evidence="3"/>
<keyword evidence="5" id="KW-0833">Ubl conjugation pathway</keyword>
<dbReference type="FunFam" id="3.30.40.10:FF:000491">
    <property type="entry name" value="RING-type E3 ubiquitin transferase"/>
    <property type="match status" value="1"/>
</dbReference>
<feature type="compositionally biased region" description="Low complexity" evidence="7">
    <location>
        <begin position="17"/>
        <end position="26"/>
    </location>
</feature>
<dbReference type="PROSITE" id="PS50176">
    <property type="entry name" value="ARM_REPEAT"/>
    <property type="match status" value="3"/>
</dbReference>
<dbReference type="eggNOG" id="ENOG502QPJU">
    <property type="taxonomic scope" value="Eukaryota"/>
</dbReference>
<feature type="compositionally biased region" description="Pro residues" evidence="7">
    <location>
        <begin position="130"/>
        <end position="148"/>
    </location>
</feature>
<dbReference type="AlphaFoldDB" id="A0A0E0PVK9"/>
<dbReference type="InterPro" id="IPR016024">
    <property type="entry name" value="ARM-type_fold"/>
</dbReference>
<dbReference type="PANTHER" id="PTHR23315">
    <property type="entry name" value="U BOX DOMAIN-CONTAINING"/>
    <property type="match status" value="1"/>
</dbReference>
<evidence type="ECO:0000256" key="3">
    <source>
        <dbReference type="ARBA" id="ARBA00012483"/>
    </source>
</evidence>
<dbReference type="HOGENOM" id="CLU_299645_0_0_1"/>
<reference evidence="10" key="1">
    <citation type="submission" date="2013-06" db="EMBL/GenBank/DDBJ databases">
        <authorList>
            <person name="Zhao Q."/>
        </authorList>
    </citation>
    <scope>NUCLEOTIDE SEQUENCE</scope>
    <source>
        <strain evidence="10">cv. W1943</strain>
    </source>
</reference>
<dbReference type="Proteomes" id="UP000008022">
    <property type="component" value="Unassembled WGS sequence"/>
</dbReference>
<dbReference type="SMART" id="SM00185">
    <property type="entry name" value="ARM"/>
    <property type="match status" value="8"/>
</dbReference>
<accession>A0A0E0PVK9</accession>
<dbReference type="InterPro" id="IPR011989">
    <property type="entry name" value="ARM-like"/>
</dbReference>
<evidence type="ECO:0000313" key="10">
    <source>
        <dbReference type="Proteomes" id="UP000008022"/>
    </source>
</evidence>
<feature type="domain" description="U-box" evidence="8">
    <location>
        <begin position="30"/>
        <end position="111"/>
    </location>
</feature>
<feature type="region of interest" description="Disordered" evidence="7">
    <location>
        <begin position="979"/>
        <end position="1001"/>
    </location>
</feature>
<dbReference type="InterPro" id="IPR003613">
    <property type="entry name" value="Ubox_domain"/>
</dbReference>
<feature type="repeat" description="ARM" evidence="6">
    <location>
        <begin position="773"/>
        <end position="817"/>
    </location>
</feature>
<protein>
    <recommendedName>
        <fullName evidence="3">RING-type E3 ubiquitin transferase</fullName>
        <ecNumber evidence="3">2.3.2.27</ecNumber>
    </recommendedName>
</protein>
<dbReference type="PANTHER" id="PTHR23315:SF339">
    <property type="entry name" value="U-BOX DOMAIN-CONTAINING PROTEIN 40"/>
    <property type="match status" value="1"/>
</dbReference>
<dbReference type="PROSITE" id="PS51698">
    <property type="entry name" value="U_BOX"/>
    <property type="match status" value="1"/>
</dbReference>
<dbReference type="SUPFAM" id="SSF48371">
    <property type="entry name" value="ARM repeat"/>
    <property type="match status" value="2"/>
</dbReference>
<feature type="region of interest" description="Disordered" evidence="7">
    <location>
        <begin position="125"/>
        <end position="155"/>
    </location>
</feature>
<dbReference type="SMART" id="SM00504">
    <property type="entry name" value="Ubox"/>
    <property type="match status" value="2"/>
</dbReference>
<comment type="catalytic activity">
    <reaction evidence="1">
        <text>S-ubiquitinyl-[E2 ubiquitin-conjugating enzyme]-L-cysteine + [acceptor protein]-L-lysine = [E2 ubiquitin-conjugating enzyme]-L-cysteine + N(6)-ubiquitinyl-[acceptor protein]-L-lysine.</text>
        <dbReference type="EC" id="2.3.2.27"/>
    </reaction>
</comment>
<evidence type="ECO:0000259" key="8">
    <source>
        <dbReference type="PROSITE" id="PS51698"/>
    </source>
</evidence>
<dbReference type="Gene3D" id="1.25.10.10">
    <property type="entry name" value="Leucine-rich Repeat Variant"/>
    <property type="match status" value="4"/>
</dbReference>
<dbReference type="GO" id="GO:0016567">
    <property type="term" value="P:protein ubiquitination"/>
    <property type="evidence" value="ECO:0007669"/>
    <property type="project" value="UniProtKB-UniPathway"/>
</dbReference>
<dbReference type="InterPro" id="IPR013083">
    <property type="entry name" value="Znf_RING/FYVE/PHD"/>
</dbReference>
<name>A0A0E0PVK9_ORYRU</name>
<evidence type="ECO:0000313" key="9">
    <source>
        <dbReference type="EnsemblPlants" id="ORUFI06G09080.1"/>
    </source>
</evidence>
<dbReference type="STRING" id="4529.A0A0E0PVK9"/>
<dbReference type="EnsemblPlants" id="ORUFI06G09080.1">
    <property type="protein sequence ID" value="ORUFI06G09080.1"/>
    <property type="gene ID" value="ORUFI06G09080"/>
</dbReference>
<dbReference type="FunFam" id="1.25.10.10:FF:000285">
    <property type="entry name" value="RING-type E3 ubiquitin transferase"/>
    <property type="match status" value="2"/>
</dbReference>
<comment type="pathway">
    <text evidence="2">Protein modification; protein ubiquitination.</text>
</comment>
<dbReference type="Pfam" id="PF00514">
    <property type="entry name" value="Arm"/>
    <property type="match status" value="1"/>
</dbReference>
<keyword evidence="4" id="KW-0808">Transferase</keyword>
<evidence type="ECO:0000256" key="6">
    <source>
        <dbReference type="PROSITE-ProRule" id="PRU00259"/>
    </source>
</evidence>
<feature type="repeat" description="ARM" evidence="6">
    <location>
        <begin position="215"/>
        <end position="257"/>
    </location>
</feature>